<dbReference type="InterPro" id="IPR050792">
    <property type="entry name" value="ADP-ribosylglycohydrolase"/>
</dbReference>
<reference evidence="5" key="1">
    <citation type="journal article" date="2019" name="Int. J. Syst. Evol. Microbiol.">
        <title>The Global Catalogue of Microorganisms (GCM) 10K type strain sequencing project: providing services to taxonomists for standard genome sequencing and annotation.</title>
        <authorList>
            <consortium name="The Broad Institute Genomics Platform"/>
            <consortium name="The Broad Institute Genome Sequencing Center for Infectious Disease"/>
            <person name="Wu L."/>
            <person name="Ma J."/>
        </authorList>
    </citation>
    <scope>NUCLEOTIDE SEQUENCE [LARGE SCALE GENOMIC DNA]</scope>
    <source>
        <strain evidence="5">CGMCC 1.15480</strain>
    </source>
</reference>
<dbReference type="Pfam" id="PF03747">
    <property type="entry name" value="ADP_ribosyl_GH"/>
    <property type="match status" value="1"/>
</dbReference>
<dbReference type="EMBL" id="BMJI01000010">
    <property type="protein sequence ID" value="GGC91738.1"/>
    <property type="molecule type" value="Genomic_DNA"/>
</dbReference>
<evidence type="ECO:0000256" key="1">
    <source>
        <dbReference type="ARBA" id="ARBA00010702"/>
    </source>
</evidence>
<dbReference type="Gene3D" id="1.10.4080.10">
    <property type="entry name" value="ADP-ribosylation/Crystallin J1"/>
    <property type="match status" value="1"/>
</dbReference>
<evidence type="ECO:0000256" key="3">
    <source>
        <dbReference type="SAM" id="MobiDB-lite"/>
    </source>
</evidence>
<evidence type="ECO:0000313" key="5">
    <source>
        <dbReference type="Proteomes" id="UP000597761"/>
    </source>
</evidence>
<dbReference type="PANTHER" id="PTHR16222">
    <property type="entry name" value="ADP-RIBOSYLGLYCOHYDROLASE"/>
    <property type="match status" value="1"/>
</dbReference>
<organism evidence="4 5">
    <name type="scientific">Tersicoccus solisilvae</name>
    <dbReference type="NCBI Taxonomy" id="1882339"/>
    <lineage>
        <taxon>Bacteria</taxon>
        <taxon>Bacillati</taxon>
        <taxon>Actinomycetota</taxon>
        <taxon>Actinomycetes</taxon>
        <taxon>Micrococcales</taxon>
        <taxon>Micrococcaceae</taxon>
        <taxon>Tersicoccus</taxon>
    </lineage>
</organism>
<feature type="region of interest" description="Disordered" evidence="3">
    <location>
        <begin position="1"/>
        <end position="32"/>
    </location>
</feature>
<keyword evidence="5" id="KW-1185">Reference proteome</keyword>
<keyword evidence="2" id="KW-0378">Hydrolase</keyword>
<dbReference type="Proteomes" id="UP000597761">
    <property type="component" value="Unassembled WGS sequence"/>
</dbReference>
<dbReference type="InterPro" id="IPR036705">
    <property type="entry name" value="Ribosyl_crysJ1_sf"/>
</dbReference>
<evidence type="ECO:0008006" key="6">
    <source>
        <dbReference type="Google" id="ProtNLM"/>
    </source>
</evidence>
<dbReference type="InterPro" id="IPR005502">
    <property type="entry name" value="Ribosyl_crysJ1"/>
</dbReference>
<proteinExistence type="inferred from homology"/>
<sequence>MPSPGGDLHTASPTAPDHTSDEPSVTGPDHADRVRGSILAGAVGDALGYAVEFSSWQQISERYGTGGLTDLAAVAEPVISDDTQLTLFTLEGLTEALRWANEGSAADELACLWLAYLRWYRTQGELLPDAAPQPPATRLESEPSMRHRRAPGGACLSGLGTGAMGTAERPVNPDSKGCGTVMRSAPFGLVPHVAVEDMVRLAARGSALTHGHPTAGAAAGAFAGIVARIVRGQSLADAVRETLTSLADAGEDAVEMRAALAGAVEAAVADRADHDAVPLDPARLAARLGGGWVAEEALAIAVYCALVDADEDPRLHLRRALVRAANHDGDSDSTAAIAGNIIGALHGTAALDQDWVGRLVERDVVEREVAAFLDAVAGGR</sequence>
<feature type="region of interest" description="Disordered" evidence="3">
    <location>
        <begin position="130"/>
        <end position="150"/>
    </location>
</feature>
<comment type="caution">
    <text evidence="4">The sequence shown here is derived from an EMBL/GenBank/DDBJ whole genome shotgun (WGS) entry which is preliminary data.</text>
</comment>
<dbReference type="SUPFAM" id="SSF101478">
    <property type="entry name" value="ADP-ribosylglycohydrolase"/>
    <property type="match status" value="1"/>
</dbReference>
<protein>
    <recommendedName>
        <fullName evidence="6">ADP-ribosylglycohydrolase</fullName>
    </recommendedName>
</protein>
<evidence type="ECO:0000256" key="2">
    <source>
        <dbReference type="ARBA" id="ARBA00022801"/>
    </source>
</evidence>
<evidence type="ECO:0000313" key="4">
    <source>
        <dbReference type="EMBL" id="GGC91738.1"/>
    </source>
</evidence>
<dbReference type="PANTHER" id="PTHR16222:SF24">
    <property type="entry name" value="ADP-RIBOSYLHYDROLASE ARH3"/>
    <property type="match status" value="1"/>
</dbReference>
<gene>
    <name evidence="4" type="ORF">GCM10011512_18520</name>
</gene>
<name>A0ABQ1P5X3_9MICC</name>
<accession>A0ABQ1P5X3</accession>
<comment type="similarity">
    <text evidence="1">Belongs to the ADP-ribosylglycohydrolase family.</text>
</comment>